<feature type="transmembrane region" description="Helical" evidence="1">
    <location>
        <begin position="6"/>
        <end position="23"/>
    </location>
</feature>
<evidence type="ECO:0000313" key="3">
    <source>
        <dbReference type="Proteomes" id="UP000766904"/>
    </source>
</evidence>
<name>A0A8J8PXR6_9EURY</name>
<keyword evidence="1" id="KW-1133">Transmembrane helix</keyword>
<sequence length="122" mass="13242">MSLVLTHFAVGAIATAILVHLFFPSLRYKMTVIVGGGIWALIPDLHGITPVYTDVFYALDTSRWADLFWFHRTMDRLEVGAGSPRVALVFAGALVIIVALGEWYEKGVRCNDATGDTGDGGT</sequence>
<evidence type="ECO:0000256" key="1">
    <source>
        <dbReference type="SAM" id="Phobius"/>
    </source>
</evidence>
<dbReference type="Proteomes" id="UP000766904">
    <property type="component" value="Unassembled WGS sequence"/>
</dbReference>
<feature type="transmembrane region" description="Helical" evidence="1">
    <location>
        <begin position="86"/>
        <end position="104"/>
    </location>
</feature>
<dbReference type="EMBL" id="PHNJ01000018">
    <property type="protein sequence ID" value="TYL36410.1"/>
    <property type="molecule type" value="Genomic_DNA"/>
</dbReference>
<protein>
    <submittedName>
        <fullName evidence="2">Uncharacterized protein</fullName>
    </submittedName>
</protein>
<comment type="caution">
    <text evidence="2">The sequence shown here is derived from an EMBL/GenBank/DDBJ whole genome shotgun (WGS) entry which is preliminary data.</text>
</comment>
<keyword evidence="1" id="KW-0812">Transmembrane</keyword>
<evidence type="ECO:0000313" key="2">
    <source>
        <dbReference type="EMBL" id="TYL36410.1"/>
    </source>
</evidence>
<proteinExistence type="predicted"/>
<organism evidence="2 3">
    <name type="scientific">Natronococcus pandeyae</name>
    <dbReference type="NCBI Taxonomy" id="2055836"/>
    <lineage>
        <taxon>Archaea</taxon>
        <taxon>Methanobacteriati</taxon>
        <taxon>Methanobacteriota</taxon>
        <taxon>Stenosarchaea group</taxon>
        <taxon>Halobacteria</taxon>
        <taxon>Halobacteriales</taxon>
        <taxon>Natrialbaceae</taxon>
        <taxon>Natronococcus</taxon>
    </lineage>
</organism>
<gene>
    <name evidence="2" type="ORF">CV102_22560</name>
</gene>
<keyword evidence="1" id="KW-0472">Membrane</keyword>
<reference evidence="2" key="1">
    <citation type="submission" date="2017-11" db="EMBL/GenBank/DDBJ databases">
        <authorList>
            <person name="Kajale S.C."/>
            <person name="Sharma A."/>
        </authorList>
    </citation>
    <scope>NUCLEOTIDE SEQUENCE</scope>
    <source>
        <strain evidence="2">LS1_42</strain>
    </source>
</reference>
<keyword evidence="3" id="KW-1185">Reference proteome</keyword>
<accession>A0A8J8PXR6</accession>
<dbReference type="AlphaFoldDB" id="A0A8J8PXR6"/>